<dbReference type="OrthoDB" id="9798454at2"/>
<proteinExistence type="predicted"/>
<dbReference type="InterPro" id="IPR013766">
    <property type="entry name" value="Thioredoxin_domain"/>
</dbReference>
<evidence type="ECO:0000256" key="1">
    <source>
        <dbReference type="SAM" id="SignalP"/>
    </source>
</evidence>
<dbReference type="PROSITE" id="PS51352">
    <property type="entry name" value="THIOREDOXIN_2"/>
    <property type="match status" value="1"/>
</dbReference>
<evidence type="ECO:0000313" key="3">
    <source>
        <dbReference type="EMBL" id="TWH10134.1"/>
    </source>
</evidence>
<reference evidence="3 4" key="1">
    <citation type="submission" date="2019-07" db="EMBL/GenBank/DDBJ databases">
        <title>Genome sequencing of lignin-degrading bacterial isolates.</title>
        <authorList>
            <person name="Gladden J."/>
        </authorList>
    </citation>
    <scope>NUCLEOTIDE SEQUENCE [LARGE SCALE GENOMIC DNA]</scope>
    <source>
        <strain evidence="3 4">J19</strain>
    </source>
</reference>
<keyword evidence="1" id="KW-0732">Signal</keyword>
<name>A0A562DKN4_9GAMM</name>
<dbReference type="PANTHER" id="PTHR42852">
    <property type="entry name" value="THIOL:DISULFIDE INTERCHANGE PROTEIN DSBE"/>
    <property type="match status" value="1"/>
</dbReference>
<comment type="caution">
    <text evidence="3">The sequence shown here is derived from an EMBL/GenBank/DDBJ whole genome shotgun (WGS) entry which is preliminary data.</text>
</comment>
<dbReference type="Gene3D" id="3.40.30.10">
    <property type="entry name" value="Glutaredoxin"/>
    <property type="match status" value="1"/>
</dbReference>
<dbReference type="InterPro" id="IPR050553">
    <property type="entry name" value="Thioredoxin_ResA/DsbE_sf"/>
</dbReference>
<evidence type="ECO:0000259" key="2">
    <source>
        <dbReference type="PROSITE" id="PS51352"/>
    </source>
</evidence>
<protein>
    <submittedName>
        <fullName evidence="3">Peroxiredoxin</fullName>
    </submittedName>
</protein>
<dbReference type="SUPFAM" id="SSF52833">
    <property type="entry name" value="Thioredoxin-like"/>
    <property type="match status" value="1"/>
</dbReference>
<evidence type="ECO:0000313" key="4">
    <source>
        <dbReference type="Proteomes" id="UP000321583"/>
    </source>
</evidence>
<accession>A0A562DKN4</accession>
<sequence>MRHAYRSILRHGLALLLALCAAHALAGTVAPAEGLWRGEFTVNGEALPFNFELAGLEGAQPRLVLLNGSRRDEFEVEKLAGGGIRAVMNTYDAALEATVEEGSGGKRLVGHYRDLVPKRNGANDLPFTAEHGQAWRFVPPERDAGSAANLDGKWAILNRDRSAGPNQVALLRQEGTRLTGVFMTVVGDTRELEGVVQGDRFWLSHFSGPSPVLVRGTIEDGQIQGAISFGIYNVARFEGHRSDEVELPDPYRLTYLKDGRRSIDFSFPDLEGRPVSLRDDKYRGKVVIVEVIGTWCPNCTDQTRFLAPWFRENRQRGVEAIAVAFEQEDSFEYFQQRLRKFRDFFDIRYDIVHGGVADKKLATEKLQGLNYMAAFPTTIVIDRRGEVREIYTGFTGPVTGGYYEEYVARFNALMDELLAEPDPYAATAGQ</sequence>
<dbReference type="InterPro" id="IPR036249">
    <property type="entry name" value="Thioredoxin-like_sf"/>
</dbReference>
<feature type="signal peptide" evidence="1">
    <location>
        <begin position="1"/>
        <end position="26"/>
    </location>
</feature>
<dbReference type="RefSeq" id="WP_028915481.1">
    <property type="nucleotide sequence ID" value="NZ_VLJS01000058.1"/>
</dbReference>
<dbReference type="CDD" id="cd02966">
    <property type="entry name" value="TlpA_like_family"/>
    <property type="match status" value="1"/>
</dbReference>
<dbReference type="GO" id="GO:0016209">
    <property type="term" value="F:antioxidant activity"/>
    <property type="evidence" value="ECO:0007669"/>
    <property type="project" value="InterPro"/>
</dbReference>
<dbReference type="Proteomes" id="UP000321583">
    <property type="component" value="Unassembled WGS sequence"/>
</dbReference>
<feature type="domain" description="Thioredoxin" evidence="2">
    <location>
        <begin position="256"/>
        <end position="415"/>
    </location>
</feature>
<dbReference type="AlphaFoldDB" id="A0A562DKN4"/>
<organism evidence="3 4">
    <name type="scientific">Pseudoxanthomonas taiwanensis J19</name>
    <dbReference type="NCBI Taxonomy" id="935569"/>
    <lineage>
        <taxon>Bacteria</taxon>
        <taxon>Pseudomonadati</taxon>
        <taxon>Pseudomonadota</taxon>
        <taxon>Gammaproteobacteria</taxon>
        <taxon>Lysobacterales</taxon>
        <taxon>Lysobacteraceae</taxon>
        <taxon>Pseudoxanthomonas</taxon>
    </lineage>
</organism>
<gene>
    <name evidence="3" type="ORF">L613_000300000230</name>
</gene>
<dbReference type="EMBL" id="VLJS01000058">
    <property type="protein sequence ID" value="TWH10134.1"/>
    <property type="molecule type" value="Genomic_DNA"/>
</dbReference>
<dbReference type="InterPro" id="IPR000866">
    <property type="entry name" value="AhpC/TSA"/>
</dbReference>
<dbReference type="GO" id="GO:0016491">
    <property type="term" value="F:oxidoreductase activity"/>
    <property type="evidence" value="ECO:0007669"/>
    <property type="project" value="InterPro"/>
</dbReference>
<feature type="chain" id="PRO_5021744387" evidence="1">
    <location>
        <begin position="27"/>
        <end position="430"/>
    </location>
</feature>
<keyword evidence="4" id="KW-1185">Reference proteome</keyword>
<dbReference type="Pfam" id="PF00578">
    <property type="entry name" value="AhpC-TSA"/>
    <property type="match status" value="1"/>
</dbReference>
<dbReference type="PANTHER" id="PTHR42852:SF13">
    <property type="entry name" value="PROTEIN DIPZ"/>
    <property type="match status" value="1"/>
</dbReference>